<dbReference type="eggNOG" id="COG2304">
    <property type="taxonomic scope" value="Bacteria"/>
</dbReference>
<reference evidence="3 4" key="1">
    <citation type="submission" date="2012-01" db="EMBL/GenBank/DDBJ databases">
        <title>Improved High-Quality Draft sequence of Saccharomonospora xinjiangensis XJ-54.</title>
        <authorList>
            <consortium name="US DOE Joint Genome Institute"/>
            <person name="Lucas S."/>
            <person name="Han J."/>
            <person name="Lapidus A."/>
            <person name="Cheng J.-F."/>
            <person name="Goodwin L."/>
            <person name="Pitluck S."/>
            <person name="Peters L."/>
            <person name="Mikhailova N."/>
            <person name="Teshima H."/>
            <person name="Detter J.C."/>
            <person name="Han C."/>
            <person name="Tapia R."/>
            <person name="Land M."/>
            <person name="Hauser L."/>
            <person name="Kyrpides N."/>
            <person name="Ivanova N."/>
            <person name="Pagani I."/>
            <person name="Brambilla E.-M."/>
            <person name="Klenk H.-P."/>
            <person name="Woyke T."/>
        </authorList>
    </citation>
    <scope>NUCLEOTIDE SEQUENCE [LARGE SCALE GENOMIC DNA]</scope>
    <source>
        <strain evidence="3 4">XJ-54</strain>
    </source>
</reference>
<protein>
    <recommendedName>
        <fullName evidence="5">Extracellular solute-binding protein</fullName>
    </recommendedName>
</protein>
<feature type="compositionally biased region" description="Polar residues" evidence="1">
    <location>
        <begin position="15"/>
        <end position="25"/>
    </location>
</feature>
<feature type="region of interest" description="Disordered" evidence="1">
    <location>
        <begin position="1"/>
        <end position="26"/>
    </location>
</feature>
<name>I0V7Q7_9PSEU</name>
<dbReference type="STRING" id="882086.SacxiDRAFT_3969"/>
<dbReference type="OrthoDB" id="5171781at2"/>
<dbReference type="Proteomes" id="UP000004691">
    <property type="component" value="Unassembled WGS sequence"/>
</dbReference>
<evidence type="ECO:0000256" key="2">
    <source>
        <dbReference type="SAM" id="Phobius"/>
    </source>
</evidence>
<feature type="compositionally biased region" description="Basic residues" evidence="1">
    <location>
        <begin position="1"/>
        <end position="12"/>
    </location>
</feature>
<sequence length="222" mass="23671">MGWHGGRHRIRRQAQPESSVTSTGTHRAVGRRRGVAAWPIACVVLLGLLVAGWFGWNWADGVLQSRAAAQATDCIKGDTTVRVAVDPALDAPVMAAADRWNRERIVVGEHCVRVEVRTAASADVEAVLSGTSDPATVGGYPAAWLPDSTERIDALAETHPELIGSSGRVIASGPRGDHPFLAVAGPKTDDVKQHAAQSFQRFLLEPAQQSDFREAGLTSPND</sequence>
<dbReference type="AlphaFoldDB" id="I0V7Q7"/>
<keyword evidence="4" id="KW-1185">Reference proteome</keyword>
<dbReference type="RefSeq" id="WP_006240394.1">
    <property type="nucleotide sequence ID" value="NZ_JH636049.1"/>
</dbReference>
<dbReference type="HOGENOM" id="CLU_1212752_0_0_11"/>
<organism evidence="3 4">
    <name type="scientific">Saccharomonospora xinjiangensis XJ-54</name>
    <dbReference type="NCBI Taxonomy" id="882086"/>
    <lineage>
        <taxon>Bacteria</taxon>
        <taxon>Bacillati</taxon>
        <taxon>Actinomycetota</taxon>
        <taxon>Actinomycetes</taxon>
        <taxon>Pseudonocardiales</taxon>
        <taxon>Pseudonocardiaceae</taxon>
        <taxon>Saccharomonospora</taxon>
    </lineage>
</organism>
<keyword evidence="2" id="KW-1133">Transmembrane helix</keyword>
<evidence type="ECO:0000313" key="3">
    <source>
        <dbReference type="EMBL" id="EID56160.1"/>
    </source>
</evidence>
<dbReference type="EMBL" id="JH636049">
    <property type="protein sequence ID" value="EID56160.1"/>
    <property type="molecule type" value="Genomic_DNA"/>
</dbReference>
<evidence type="ECO:0000256" key="1">
    <source>
        <dbReference type="SAM" id="MobiDB-lite"/>
    </source>
</evidence>
<keyword evidence="2" id="KW-0472">Membrane</keyword>
<keyword evidence="2" id="KW-0812">Transmembrane</keyword>
<proteinExistence type="predicted"/>
<feature type="transmembrane region" description="Helical" evidence="2">
    <location>
        <begin position="35"/>
        <end position="56"/>
    </location>
</feature>
<evidence type="ECO:0008006" key="5">
    <source>
        <dbReference type="Google" id="ProtNLM"/>
    </source>
</evidence>
<gene>
    <name evidence="3" type="ORF">SacxiDRAFT_3969</name>
</gene>
<accession>I0V7Q7</accession>
<evidence type="ECO:0000313" key="4">
    <source>
        <dbReference type="Proteomes" id="UP000004691"/>
    </source>
</evidence>